<dbReference type="EMBL" id="JASPKY010000104">
    <property type="protein sequence ID" value="KAK9737170.1"/>
    <property type="molecule type" value="Genomic_DNA"/>
</dbReference>
<evidence type="ECO:0000313" key="2">
    <source>
        <dbReference type="Proteomes" id="UP001458880"/>
    </source>
</evidence>
<proteinExistence type="predicted"/>
<dbReference type="Proteomes" id="UP001458880">
    <property type="component" value="Unassembled WGS sequence"/>
</dbReference>
<organism evidence="1 2">
    <name type="scientific">Popillia japonica</name>
    <name type="common">Japanese beetle</name>
    <dbReference type="NCBI Taxonomy" id="7064"/>
    <lineage>
        <taxon>Eukaryota</taxon>
        <taxon>Metazoa</taxon>
        <taxon>Ecdysozoa</taxon>
        <taxon>Arthropoda</taxon>
        <taxon>Hexapoda</taxon>
        <taxon>Insecta</taxon>
        <taxon>Pterygota</taxon>
        <taxon>Neoptera</taxon>
        <taxon>Endopterygota</taxon>
        <taxon>Coleoptera</taxon>
        <taxon>Polyphaga</taxon>
        <taxon>Scarabaeiformia</taxon>
        <taxon>Scarabaeidae</taxon>
        <taxon>Rutelinae</taxon>
        <taxon>Popillia</taxon>
    </lineage>
</organism>
<keyword evidence="2" id="KW-1185">Reference proteome</keyword>
<accession>A0AAW1LT66</accession>
<dbReference type="AlphaFoldDB" id="A0AAW1LT66"/>
<name>A0AAW1LT66_POPJA</name>
<reference evidence="1 2" key="1">
    <citation type="journal article" date="2024" name="BMC Genomics">
        <title>De novo assembly and annotation of Popillia japonica's genome with initial clues to its potential as an invasive pest.</title>
        <authorList>
            <person name="Cucini C."/>
            <person name="Boschi S."/>
            <person name="Funari R."/>
            <person name="Cardaioli E."/>
            <person name="Iannotti N."/>
            <person name="Marturano G."/>
            <person name="Paoli F."/>
            <person name="Bruttini M."/>
            <person name="Carapelli A."/>
            <person name="Frati F."/>
            <person name="Nardi F."/>
        </authorList>
    </citation>
    <scope>NUCLEOTIDE SEQUENCE [LARGE SCALE GENOMIC DNA]</scope>
    <source>
        <strain evidence="1">DMR45628</strain>
    </source>
</reference>
<gene>
    <name evidence="1" type="ORF">QE152_g10979</name>
</gene>
<sequence length="81" mass="9317">MPRLLTTNSWPTTDKDASDDSFQWMFIFMILQFKPFGDSLGQIHDCYSSKGCIAFVYRLETVWDKFMTVTARKAASLSYTG</sequence>
<protein>
    <submittedName>
        <fullName evidence="1">Uncharacterized protein</fullName>
    </submittedName>
</protein>
<comment type="caution">
    <text evidence="1">The sequence shown here is derived from an EMBL/GenBank/DDBJ whole genome shotgun (WGS) entry which is preliminary data.</text>
</comment>
<evidence type="ECO:0000313" key="1">
    <source>
        <dbReference type="EMBL" id="KAK9737170.1"/>
    </source>
</evidence>